<evidence type="ECO:0000256" key="2">
    <source>
        <dbReference type="ARBA" id="ARBA00012438"/>
    </source>
</evidence>
<reference evidence="8 9" key="1">
    <citation type="submission" date="2017-07" db="EMBL/GenBank/DDBJ databases">
        <title>Draft Genome Sequences of Select Purple Nonsulfur Bacteria.</title>
        <authorList>
            <person name="Lasarre B."/>
            <person name="Mckinlay J.B."/>
        </authorList>
    </citation>
    <scope>NUCLEOTIDE SEQUENCE [LARGE SCALE GENOMIC DNA]</scope>
    <source>
        <strain evidence="8 9">DSM 11907</strain>
    </source>
</reference>
<dbReference type="InterPro" id="IPR003594">
    <property type="entry name" value="HATPase_dom"/>
</dbReference>
<dbReference type="AlphaFoldDB" id="A0A327K7W9"/>
<dbReference type="Pfam" id="PF02518">
    <property type="entry name" value="HATPase_c"/>
    <property type="match status" value="1"/>
</dbReference>
<dbReference type="SUPFAM" id="SSF52172">
    <property type="entry name" value="CheY-like"/>
    <property type="match status" value="2"/>
</dbReference>
<keyword evidence="5" id="KW-0175">Coiled coil</keyword>
<dbReference type="InterPro" id="IPR001789">
    <property type="entry name" value="Sig_transdc_resp-reg_receiver"/>
</dbReference>
<dbReference type="RefSeq" id="WP_111359240.1">
    <property type="nucleotide sequence ID" value="NZ_NHSK01000069.1"/>
</dbReference>
<dbReference type="InterPro" id="IPR036097">
    <property type="entry name" value="HisK_dim/P_sf"/>
</dbReference>
<dbReference type="Pfam" id="PF00072">
    <property type="entry name" value="Response_reg"/>
    <property type="match status" value="2"/>
</dbReference>
<dbReference type="PANTHER" id="PTHR43065:SF49">
    <property type="entry name" value="HISTIDINE KINASE"/>
    <property type="match status" value="1"/>
</dbReference>
<dbReference type="SMART" id="SM00448">
    <property type="entry name" value="REC"/>
    <property type="match status" value="2"/>
</dbReference>
<comment type="catalytic activity">
    <reaction evidence="1">
        <text>ATP + protein L-histidine = ADP + protein N-phospho-L-histidine.</text>
        <dbReference type="EC" id="2.7.13.3"/>
    </reaction>
</comment>
<evidence type="ECO:0000256" key="4">
    <source>
        <dbReference type="PROSITE-ProRule" id="PRU00169"/>
    </source>
</evidence>
<dbReference type="Gene3D" id="1.10.287.130">
    <property type="match status" value="1"/>
</dbReference>
<evidence type="ECO:0000259" key="6">
    <source>
        <dbReference type="PROSITE" id="PS50109"/>
    </source>
</evidence>
<dbReference type="InterPro" id="IPR004358">
    <property type="entry name" value="Sig_transdc_His_kin-like_C"/>
</dbReference>
<comment type="caution">
    <text evidence="8">The sequence shown here is derived from an EMBL/GenBank/DDBJ whole genome shotgun (WGS) entry which is preliminary data.</text>
</comment>
<dbReference type="EMBL" id="NPEU01000341">
    <property type="protein sequence ID" value="RAI33775.1"/>
    <property type="molecule type" value="Genomic_DNA"/>
</dbReference>
<feature type="domain" description="Response regulatory" evidence="7">
    <location>
        <begin position="7"/>
        <end position="124"/>
    </location>
</feature>
<feature type="modified residue" description="4-aspartylphosphate" evidence="4">
    <location>
        <position position="56"/>
    </location>
</feature>
<feature type="coiled-coil region" evidence="5">
    <location>
        <begin position="119"/>
        <end position="171"/>
    </location>
</feature>
<evidence type="ECO:0000256" key="5">
    <source>
        <dbReference type="SAM" id="Coils"/>
    </source>
</evidence>
<dbReference type="SUPFAM" id="SSF47384">
    <property type="entry name" value="Homodimeric domain of signal transducing histidine kinase"/>
    <property type="match status" value="1"/>
</dbReference>
<dbReference type="InterPro" id="IPR003661">
    <property type="entry name" value="HisK_dim/P_dom"/>
</dbReference>
<keyword evidence="3 4" id="KW-0597">Phosphoprotein</keyword>
<dbReference type="SMART" id="SM00387">
    <property type="entry name" value="HATPase_c"/>
    <property type="match status" value="1"/>
</dbReference>
<feature type="modified residue" description="4-aspartylphosphate" evidence="4">
    <location>
        <position position="484"/>
    </location>
</feature>
<dbReference type="GO" id="GO:0000155">
    <property type="term" value="F:phosphorelay sensor kinase activity"/>
    <property type="evidence" value="ECO:0007669"/>
    <property type="project" value="InterPro"/>
</dbReference>
<evidence type="ECO:0000259" key="7">
    <source>
        <dbReference type="PROSITE" id="PS50110"/>
    </source>
</evidence>
<feature type="domain" description="Histidine kinase" evidence="6">
    <location>
        <begin position="187"/>
        <end position="412"/>
    </location>
</feature>
<organism evidence="8 9">
    <name type="scientific">Rhodoplanes elegans</name>
    <dbReference type="NCBI Taxonomy" id="29408"/>
    <lineage>
        <taxon>Bacteria</taxon>
        <taxon>Pseudomonadati</taxon>
        <taxon>Pseudomonadota</taxon>
        <taxon>Alphaproteobacteria</taxon>
        <taxon>Hyphomicrobiales</taxon>
        <taxon>Nitrobacteraceae</taxon>
        <taxon>Rhodoplanes</taxon>
    </lineage>
</organism>
<dbReference type="Pfam" id="PF00512">
    <property type="entry name" value="HisKA"/>
    <property type="match status" value="1"/>
</dbReference>
<dbReference type="CDD" id="cd18161">
    <property type="entry name" value="REC_hyHK_blue-like"/>
    <property type="match status" value="1"/>
</dbReference>
<name>A0A327K7W9_9BRAD</name>
<dbReference type="Gene3D" id="3.30.565.10">
    <property type="entry name" value="Histidine kinase-like ATPase, C-terminal domain"/>
    <property type="match status" value="1"/>
</dbReference>
<dbReference type="SUPFAM" id="SSF55874">
    <property type="entry name" value="ATPase domain of HSP90 chaperone/DNA topoisomerase II/histidine kinase"/>
    <property type="match status" value="1"/>
</dbReference>
<evidence type="ECO:0000256" key="1">
    <source>
        <dbReference type="ARBA" id="ARBA00000085"/>
    </source>
</evidence>
<dbReference type="PRINTS" id="PR00344">
    <property type="entry name" value="BCTRLSENSOR"/>
</dbReference>
<dbReference type="Gene3D" id="3.40.50.2300">
    <property type="match status" value="2"/>
</dbReference>
<proteinExistence type="predicted"/>
<evidence type="ECO:0000313" key="8">
    <source>
        <dbReference type="EMBL" id="RAI33775.1"/>
    </source>
</evidence>
<keyword evidence="9" id="KW-1185">Reference proteome</keyword>
<dbReference type="PROSITE" id="PS50110">
    <property type="entry name" value="RESPONSE_REGULATORY"/>
    <property type="match status" value="2"/>
</dbReference>
<feature type="domain" description="Response regulatory" evidence="7">
    <location>
        <begin position="435"/>
        <end position="550"/>
    </location>
</feature>
<dbReference type="InterPro" id="IPR005467">
    <property type="entry name" value="His_kinase_dom"/>
</dbReference>
<dbReference type="CDD" id="cd00082">
    <property type="entry name" value="HisKA"/>
    <property type="match status" value="1"/>
</dbReference>
<evidence type="ECO:0000313" key="9">
    <source>
        <dbReference type="Proteomes" id="UP000248863"/>
    </source>
</evidence>
<sequence length="564" mass="60901">MTDGKPLVLNVDDREIGRYTKNRDLMRAGFAVIEAANGSDALRMVEEHRPQVVLLDVQLPDFSGSGTEVCAAIKTRWPEVMVLQTSATFTTSADRTTGLDSGADSYLVQPAEPEELAAAIRALLRIRRAEDELRRVNETLERRVEERTRDLEDANARLRHEIAQREKAEAALAQSQKMEIIGQLTGGVAHDFNNLLTVIMGNVDILQRHLPDDTPDRLQRALENAARGARRASALTQSLLAFARRQPLDPKPVDANALVGAIVEMLRRTFGEQIAVTPMLADSLWRVNADPNQLESAILNLAVNARDAMPNGGSIVIETANAELDDASAAREAEVVPGPYVVIAVTDTGTGMTRDVIAQAFEPFFTTKDIGHGTGLGLSQVYGFVKQSGGHVRIHSEVGHGTTVKIYLPRLDEADVAGEHEPTAHATPSGHRHETILVVEDDPDVREHSAEILGELGYRVLQAENGPSALAVLEREAVTLLFTDLGLPGGMNGRQLADEAVRRRPDVRVIFTTGHATSAIVHEGRLDPGLHLIAKPFTYAGLAAKLRSVLDHGASVPAGGAAPG</sequence>
<accession>A0A327K7W9</accession>
<dbReference type="EC" id="2.7.13.3" evidence="2"/>
<dbReference type="InterPro" id="IPR011006">
    <property type="entry name" value="CheY-like_superfamily"/>
</dbReference>
<dbReference type="OrthoDB" id="9796100at2"/>
<evidence type="ECO:0000256" key="3">
    <source>
        <dbReference type="ARBA" id="ARBA00022553"/>
    </source>
</evidence>
<dbReference type="SMART" id="SM00388">
    <property type="entry name" value="HisKA"/>
    <property type="match status" value="1"/>
</dbReference>
<dbReference type="Proteomes" id="UP000248863">
    <property type="component" value="Unassembled WGS sequence"/>
</dbReference>
<gene>
    <name evidence="8" type="ORF">CH338_21995</name>
</gene>
<protein>
    <recommendedName>
        <fullName evidence="2">histidine kinase</fullName>
        <ecNumber evidence="2">2.7.13.3</ecNumber>
    </recommendedName>
</protein>
<dbReference type="InterPro" id="IPR036890">
    <property type="entry name" value="HATPase_C_sf"/>
</dbReference>
<dbReference type="PANTHER" id="PTHR43065">
    <property type="entry name" value="SENSOR HISTIDINE KINASE"/>
    <property type="match status" value="1"/>
</dbReference>
<dbReference type="PROSITE" id="PS50109">
    <property type="entry name" value="HIS_KIN"/>
    <property type="match status" value="1"/>
</dbReference>